<gene>
    <name evidence="1" type="ORF">LDC_1395</name>
</gene>
<reference evidence="1" key="2">
    <citation type="journal article" date="2011" name="Microb. Ecol.">
        <title>Taxonomic and Functional Metagenomic Profiling of the Microbial Community in the Anoxic Sediment of a Sub-saline Shallow Lake (Laguna de Carrizo, Central Spain).</title>
        <authorList>
            <person name="Ferrer M."/>
            <person name="Guazzaroni M.E."/>
            <person name="Richter M."/>
            <person name="Garcia-Salamanca A."/>
            <person name="Yarza P."/>
            <person name="Suarez-Suarez A."/>
            <person name="Solano J."/>
            <person name="Alcaide M."/>
            <person name="van Dillewijn P."/>
            <person name="Molina-Henares M.A."/>
            <person name="Lopez-Cortes N."/>
            <person name="Al-Ramahi Y."/>
            <person name="Guerrero C."/>
            <person name="Acosta A."/>
            <person name="de Eugenio L.I."/>
            <person name="Martinez V."/>
            <person name="Marques S."/>
            <person name="Rojo F."/>
            <person name="Santero E."/>
            <person name="Genilloud O."/>
            <person name="Perez-Perez J."/>
            <person name="Rossello-Mora R."/>
            <person name="Ramos J.L."/>
        </authorList>
    </citation>
    <scope>NUCLEOTIDE SEQUENCE</scope>
</reference>
<protein>
    <submittedName>
        <fullName evidence="1">Uncharacterized protein</fullName>
    </submittedName>
</protein>
<comment type="caution">
    <text evidence="1">The sequence shown here is derived from an EMBL/GenBank/DDBJ whole genome shotgun (WGS) entry which is preliminary data.</text>
</comment>
<proteinExistence type="predicted"/>
<feature type="non-terminal residue" evidence="1">
    <location>
        <position position="1"/>
    </location>
</feature>
<sequence length="83" mass="8976">EASGDFSVMQLYKLGLSATNSDLIICGSQDNGTNFYDGSKWKYEYGAMGWNAQSTIAIPIKGTFPCITAISKNQAMAVRLITT</sequence>
<organism evidence="1">
    <name type="scientific">sediment metagenome</name>
    <dbReference type="NCBI Taxonomy" id="749907"/>
    <lineage>
        <taxon>unclassified sequences</taxon>
        <taxon>metagenomes</taxon>
        <taxon>ecological metagenomes</taxon>
    </lineage>
</organism>
<dbReference type="AlphaFoldDB" id="D9PIN7"/>
<dbReference type="EMBL" id="ADZX01000446">
    <property type="protein sequence ID" value="EFK96577.1"/>
    <property type="molecule type" value="Genomic_DNA"/>
</dbReference>
<accession>D9PIN7</accession>
<reference evidence="1" key="1">
    <citation type="submission" date="2010-07" db="EMBL/GenBank/DDBJ databases">
        <authorList>
            <consortium name="CONSOLIDER consortium CSD2007-00005"/>
            <person name="Guazzaroni M.-E."/>
            <person name="Richter M."/>
            <person name="Garcia-Salamanca A."/>
            <person name="Yarza P."/>
            <person name="Ferrer M."/>
        </authorList>
    </citation>
    <scope>NUCLEOTIDE SEQUENCE</scope>
</reference>
<name>D9PIN7_9ZZZZ</name>
<evidence type="ECO:0000313" key="1">
    <source>
        <dbReference type="EMBL" id="EFK96577.1"/>
    </source>
</evidence>